<dbReference type="AlphaFoldDB" id="A0A9D4QQQ1"/>
<evidence type="ECO:0000313" key="2">
    <source>
        <dbReference type="Proteomes" id="UP000828390"/>
    </source>
</evidence>
<keyword evidence="2" id="KW-1185">Reference proteome</keyword>
<proteinExistence type="predicted"/>
<comment type="caution">
    <text evidence="1">The sequence shown here is derived from an EMBL/GenBank/DDBJ whole genome shotgun (WGS) entry which is preliminary data.</text>
</comment>
<dbReference type="Proteomes" id="UP000828390">
    <property type="component" value="Unassembled WGS sequence"/>
</dbReference>
<reference evidence="1" key="1">
    <citation type="journal article" date="2019" name="bioRxiv">
        <title>The Genome of the Zebra Mussel, Dreissena polymorpha: A Resource for Invasive Species Research.</title>
        <authorList>
            <person name="McCartney M.A."/>
            <person name="Auch B."/>
            <person name="Kono T."/>
            <person name="Mallez S."/>
            <person name="Zhang Y."/>
            <person name="Obille A."/>
            <person name="Becker A."/>
            <person name="Abrahante J.E."/>
            <person name="Garbe J."/>
            <person name="Badalamenti J.P."/>
            <person name="Herman A."/>
            <person name="Mangelson H."/>
            <person name="Liachko I."/>
            <person name="Sullivan S."/>
            <person name="Sone E.D."/>
            <person name="Koren S."/>
            <person name="Silverstein K.A.T."/>
            <person name="Beckman K.B."/>
            <person name="Gohl D.M."/>
        </authorList>
    </citation>
    <scope>NUCLEOTIDE SEQUENCE</scope>
    <source>
        <strain evidence="1">Duluth1</strain>
        <tissue evidence="1">Whole animal</tissue>
    </source>
</reference>
<dbReference type="EMBL" id="JAIWYP010000004">
    <property type="protein sequence ID" value="KAH3840031.1"/>
    <property type="molecule type" value="Genomic_DNA"/>
</dbReference>
<evidence type="ECO:0000313" key="1">
    <source>
        <dbReference type="EMBL" id="KAH3840031.1"/>
    </source>
</evidence>
<name>A0A9D4QQQ1_DREPO</name>
<sequence length="132" mass="14963">MSCSKRSKLEVCYRGMFVRRGYLFRHLIMCHNFAKQAAYDKAVSASRDTNATPAAYDEEVSSDDSTFNLLQEIEDFSSLQPVFTTKELNFEIDYYLDEVLLDFGGEVDIDMDRPSVEISGEDNVIGDSDLST</sequence>
<gene>
    <name evidence="1" type="ORF">DPMN_113473</name>
</gene>
<reference evidence="1" key="2">
    <citation type="submission" date="2020-11" db="EMBL/GenBank/DDBJ databases">
        <authorList>
            <person name="McCartney M.A."/>
            <person name="Auch B."/>
            <person name="Kono T."/>
            <person name="Mallez S."/>
            <person name="Becker A."/>
            <person name="Gohl D.M."/>
            <person name="Silverstein K.A.T."/>
            <person name="Koren S."/>
            <person name="Bechman K.B."/>
            <person name="Herman A."/>
            <person name="Abrahante J.E."/>
            <person name="Garbe J."/>
        </authorList>
    </citation>
    <scope>NUCLEOTIDE SEQUENCE</scope>
    <source>
        <strain evidence="1">Duluth1</strain>
        <tissue evidence="1">Whole animal</tissue>
    </source>
</reference>
<organism evidence="1 2">
    <name type="scientific">Dreissena polymorpha</name>
    <name type="common">Zebra mussel</name>
    <name type="synonym">Mytilus polymorpha</name>
    <dbReference type="NCBI Taxonomy" id="45954"/>
    <lineage>
        <taxon>Eukaryota</taxon>
        <taxon>Metazoa</taxon>
        <taxon>Spiralia</taxon>
        <taxon>Lophotrochozoa</taxon>
        <taxon>Mollusca</taxon>
        <taxon>Bivalvia</taxon>
        <taxon>Autobranchia</taxon>
        <taxon>Heteroconchia</taxon>
        <taxon>Euheterodonta</taxon>
        <taxon>Imparidentia</taxon>
        <taxon>Neoheterodontei</taxon>
        <taxon>Myida</taxon>
        <taxon>Dreissenoidea</taxon>
        <taxon>Dreissenidae</taxon>
        <taxon>Dreissena</taxon>
    </lineage>
</organism>
<accession>A0A9D4QQQ1</accession>
<protein>
    <submittedName>
        <fullName evidence="1">Uncharacterized protein</fullName>
    </submittedName>
</protein>